<organism evidence="1 2">
    <name type="scientific">Photobacterium kishitanii</name>
    <dbReference type="NCBI Taxonomy" id="318456"/>
    <lineage>
        <taxon>Bacteria</taxon>
        <taxon>Pseudomonadati</taxon>
        <taxon>Pseudomonadota</taxon>
        <taxon>Gammaproteobacteria</taxon>
        <taxon>Vibrionales</taxon>
        <taxon>Vibrionaceae</taxon>
        <taxon>Photobacterium</taxon>
    </lineage>
</organism>
<dbReference type="PRINTS" id="PR00412">
    <property type="entry name" value="EPOXHYDRLASE"/>
</dbReference>
<dbReference type="InterPro" id="IPR000073">
    <property type="entry name" value="AB_hydrolase_1"/>
</dbReference>
<accession>A0A2T3KKC7</accession>
<dbReference type="PANTHER" id="PTHR43798:SF29">
    <property type="entry name" value="AB HYDROLASE-1 DOMAIN-CONTAINING PROTEIN"/>
    <property type="match status" value="1"/>
</dbReference>
<evidence type="ECO:0000313" key="1">
    <source>
        <dbReference type="EMBL" id="PSV00037.1"/>
    </source>
</evidence>
<dbReference type="RefSeq" id="WP_036790791.1">
    <property type="nucleotide sequence ID" value="NZ_JAUZMX010000002.1"/>
</dbReference>
<dbReference type="SUPFAM" id="SSF53474">
    <property type="entry name" value="alpha/beta-Hydrolases"/>
    <property type="match status" value="1"/>
</dbReference>
<dbReference type="eggNOG" id="COG0596">
    <property type="taxonomic scope" value="Bacteria"/>
</dbReference>
<dbReference type="EMBL" id="PYNF01000004">
    <property type="protein sequence ID" value="PSV00037.1"/>
    <property type="molecule type" value="Genomic_DNA"/>
</dbReference>
<dbReference type="PRINTS" id="PR00111">
    <property type="entry name" value="ABHYDROLASE"/>
</dbReference>
<dbReference type="Pfam" id="PF00561">
    <property type="entry name" value="Abhydrolase_1"/>
    <property type="match status" value="1"/>
</dbReference>
<reference evidence="1 2" key="1">
    <citation type="submission" date="2018-01" db="EMBL/GenBank/DDBJ databases">
        <title>Whole genome sequencing of Histamine producing bacteria.</title>
        <authorList>
            <person name="Butler K."/>
        </authorList>
    </citation>
    <scope>NUCLEOTIDE SEQUENCE [LARGE SCALE GENOMIC DNA]</scope>
    <source>
        <strain evidence="1 2">FS-7.2</strain>
    </source>
</reference>
<dbReference type="PANTHER" id="PTHR43798">
    <property type="entry name" value="MONOACYLGLYCEROL LIPASE"/>
    <property type="match status" value="1"/>
</dbReference>
<protein>
    <submittedName>
        <fullName evidence="1">2-succinyl-6-hydroxy-2, 4-cyclohexadiene-1-carboxylate synthase</fullName>
    </submittedName>
</protein>
<dbReference type="AlphaFoldDB" id="A0A0B7JIK1"/>
<sequence>MQTFAIDGQQMTYRDQGTGPVLVFGHSYLWDSAMWAPQIAVLSQHYRCIVPDFWAHGGSDSAPLATRTLRDYADNVLALLDHLNIEQFAVIGLSVGGMWGAELALKAPTRVTALVLMDTFLGYEPEVLHTKYFAMLDTLRDQQHLPQPLIDIITPLFFRREGHIHNPKLVSDFRNYLAELQGDRAVAVSDIGRMVFGRRDTFDDIEQLTVPTLIMSGLEDNPRPPLEAQLMHDAIDGSEYVLIPEAGHISNLEQPQFVTDQLQRFLSKVLPV</sequence>
<dbReference type="GO" id="GO:0003824">
    <property type="term" value="F:catalytic activity"/>
    <property type="evidence" value="ECO:0007669"/>
    <property type="project" value="InterPro"/>
</dbReference>
<comment type="caution">
    <text evidence="1">The sequence shown here is derived from an EMBL/GenBank/DDBJ whole genome shotgun (WGS) entry which is preliminary data.</text>
</comment>
<dbReference type="InterPro" id="IPR050266">
    <property type="entry name" value="AB_hydrolase_sf"/>
</dbReference>
<dbReference type="Gene3D" id="3.40.50.1820">
    <property type="entry name" value="alpha/beta hydrolase"/>
    <property type="match status" value="1"/>
</dbReference>
<dbReference type="InterPro" id="IPR029058">
    <property type="entry name" value="AB_hydrolase_fold"/>
</dbReference>
<evidence type="ECO:0000313" key="2">
    <source>
        <dbReference type="Proteomes" id="UP000241426"/>
    </source>
</evidence>
<gene>
    <name evidence="1" type="ORF">C9J27_07285</name>
</gene>
<dbReference type="GeneID" id="29946488"/>
<dbReference type="InterPro" id="IPR000639">
    <property type="entry name" value="Epox_hydrolase-like"/>
</dbReference>
<name>A0A0B7JIK1_9GAMM</name>
<dbReference type="Proteomes" id="UP000241426">
    <property type="component" value="Unassembled WGS sequence"/>
</dbReference>
<accession>A0A0B7JIK1</accession>
<proteinExistence type="predicted"/>